<gene>
    <name evidence="1" type="ORF">NM208_g3078</name>
</gene>
<accession>A0ACC1SQP0</accession>
<comment type="caution">
    <text evidence="1">The sequence shown here is derived from an EMBL/GenBank/DDBJ whole genome shotgun (WGS) entry which is preliminary data.</text>
</comment>
<dbReference type="Proteomes" id="UP001148629">
    <property type="component" value="Unassembled WGS sequence"/>
</dbReference>
<name>A0ACC1SQP0_9HYPO</name>
<evidence type="ECO:0000313" key="2">
    <source>
        <dbReference type="Proteomes" id="UP001148629"/>
    </source>
</evidence>
<proteinExistence type="predicted"/>
<keyword evidence="2" id="KW-1185">Reference proteome</keyword>
<reference evidence="1" key="1">
    <citation type="submission" date="2022-08" db="EMBL/GenBank/DDBJ databases">
        <title>Genome Sequence of Fusarium decemcellulare.</title>
        <authorList>
            <person name="Buettner E."/>
        </authorList>
    </citation>
    <scope>NUCLEOTIDE SEQUENCE</scope>
    <source>
        <strain evidence="1">Babe19</strain>
    </source>
</reference>
<sequence>MGSLSMPKLTLYQANGACSLVPHAIIRHFKIPVNIIRIRFGPEGCEAADGSFTNAQYRAIHPLGYVPALAVDDDVITELPAVVNYLSSLVPEQNLLGVEPLERARVAEWLTFLSGRLHGVGFGMQFRPNRFHDDSTLFESIQAKGRKVIEESFDRIETRLAGRKFAVGKGLTVVDFNLYIFSRWGKEIGIDMEGVYPVYSEFARRLERLDGVKEAVANERLEFNYS</sequence>
<dbReference type="EMBL" id="JANRMS010000197">
    <property type="protein sequence ID" value="KAJ3544389.1"/>
    <property type="molecule type" value="Genomic_DNA"/>
</dbReference>
<organism evidence="1 2">
    <name type="scientific">Fusarium decemcellulare</name>
    <dbReference type="NCBI Taxonomy" id="57161"/>
    <lineage>
        <taxon>Eukaryota</taxon>
        <taxon>Fungi</taxon>
        <taxon>Dikarya</taxon>
        <taxon>Ascomycota</taxon>
        <taxon>Pezizomycotina</taxon>
        <taxon>Sordariomycetes</taxon>
        <taxon>Hypocreomycetidae</taxon>
        <taxon>Hypocreales</taxon>
        <taxon>Nectriaceae</taxon>
        <taxon>Fusarium</taxon>
        <taxon>Fusarium decemcellulare species complex</taxon>
    </lineage>
</organism>
<protein>
    <submittedName>
        <fullName evidence="1">Uncharacterized protein</fullName>
    </submittedName>
</protein>
<evidence type="ECO:0000313" key="1">
    <source>
        <dbReference type="EMBL" id="KAJ3544389.1"/>
    </source>
</evidence>